<dbReference type="KEGG" id="pno:SNOG_13311"/>
<dbReference type="EMBL" id="CH445350">
    <property type="protein sequence ID" value="EAT79195.1"/>
    <property type="molecule type" value="Genomic_DNA"/>
</dbReference>
<sequence length="61" mass="7016">MAEMLADMAKMNESNKTGKGKAKVDMYAKLETDATINKKAGQGKEPMWWYDSQFDDFERFS</sequence>
<dbReference type="RefSeq" id="XP_001803520.1">
    <property type="nucleotide sequence ID" value="XM_001803468.1"/>
</dbReference>
<name>Q0U4K3_PHANO</name>
<accession>Q0U4K3</accession>
<dbReference type="GeneID" id="5980437"/>
<organism evidence="1 2">
    <name type="scientific">Phaeosphaeria nodorum (strain SN15 / ATCC MYA-4574 / FGSC 10173)</name>
    <name type="common">Glume blotch fungus</name>
    <name type="synonym">Parastagonospora nodorum</name>
    <dbReference type="NCBI Taxonomy" id="321614"/>
    <lineage>
        <taxon>Eukaryota</taxon>
        <taxon>Fungi</taxon>
        <taxon>Dikarya</taxon>
        <taxon>Ascomycota</taxon>
        <taxon>Pezizomycotina</taxon>
        <taxon>Dothideomycetes</taxon>
        <taxon>Pleosporomycetidae</taxon>
        <taxon>Pleosporales</taxon>
        <taxon>Pleosporineae</taxon>
        <taxon>Phaeosphaeriaceae</taxon>
        <taxon>Parastagonospora</taxon>
    </lineage>
</organism>
<gene>
    <name evidence="1" type="ORF">SNOG_13311</name>
</gene>
<dbReference type="AlphaFoldDB" id="Q0U4K3"/>
<dbReference type="InParanoid" id="Q0U4K3"/>
<proteinExistence type="predicted"/>
<protein>
    <submittedName>
        <fullName evidence="1">Uncharacterized protein</fullName>
    </submittedName>
</protein>
<evidence type="ECO:0000313" key="2">
    <source>
        <dbReference type="Proteomes" id="UP000001055"/>
    </source>
</evidence>
<evidence type="ECO:0000313" key="1">
    <source>
        <dbReference type="EMBL" id="EAT79195.1"/>
    </source>
</evidence>
<dbReference type="Proteomes" id="UP000001055">
    <property type="component" value="Unassembled WGS sequence"/>
</dbReference>
<dbReference type="HOGENOM" id="CLU_2923410_0_0_1"/>
<reference evidence="2" key="1">
    <citation type="journal article" date="2007" name="Plant Cell">
        <title>Dothideomycete-plant interactions illuminated by genome sequencing and EST analysis of the wheat pathogen Stagonospora nodorum.</title>
        <authorList>
            <person name="Hane J.K."/>
            <person name="Lowe R.G."/>
            <person name="Solomon P.S."/>
            <person name="Tan K.C."/>
            <person name="Schoch C.L."/>
            <person name="Spatafora J.W."/>
            <person name="Crous P.W."/>
            <person name="Kodira C."/>
            <person name="Birren B.W."/>
            <person name="Galagan J.E."/>
            <person name="Torriani S.F."/>
            <person name="McDonald B.A."/>
            <person name="Oliver R.P."/>
        </authorList>
    </citation>
    <scope>NUCLEOTIDE SEQUENCE [LARGE SCALE GENOMIC DNA]</scope>
    <source>
        <strain evidence="2">SN15 / ATCC MYA-4574 / FGSC 10173</strain>
    </source>
</reference>